<dbReference type="EMBL" id="CM055103">
    <property type="protein sequence ID" value="KAJ7536131.1"/>
    <property type="molecule type" value="Genomic_DNA"/>
</dbReference>
<proteinExistence type="predicted"/>
<keyword evidence="2" id="KW-1185">Reference proteome</keyword>
<evidence type="ECO:0000313" key="2">
    <source>
        <dbReference type="Proteomes" id="UP001162992"/>
    </source>
</evidence>
<gene>
    <name evidence="1" type="ORF">O6H91_12G057400</name>
</gene>
<protein>
    <submittedName>
        <fullName evidence="1">Uncharacterized protein</fullName>
    </submittedName>
</protein>
<reference evidence="2" key="1">
    <citation type="journal article" date="2024" name="Proc. Natl. Acad. Sci. U.S.A.">
        <title>Extraordinary preservation of gene collinearity over three hundred million years revealed in homosporous lycophytes.</title>
        <authorList>
            <person name="Li C."/>
            <person name="Wickell D."/>
            <person name="Kuo L.Y."/>
            <person name="Chen X."/>
            <person name="Nie B."/>
            <person name="Liao X."/>
            <person name="Peng D."/>
            <person name="Ji J."/>
            <person name="Jenkins J."/>
            <person name="Williams M."/>
            <person name="Shu S."/>
            <person name="Plott C."/>
            <person name="Barry K."/>
            <person name="Rajasekar S."/>
            <person name="Grimwood J."/>
            <person name="Han X."/>
            <person name="Sun S."/>
            <person name="Hou Z."/>
            <person name="He W."/>
            <person name="Dai G."/>
            <person name="Sun C."/>
            <person name="Schmutz J."/>
            <person name="Leebens-Mack J.H."/>
            <person name="Li F.W."/>
            <person name="Wang L."/>
        </authorList>
    </citation>
    <scope>NUCLEOTIDE SEQUENCE [LARGE SCALE GENOMIC DNA]</scope>
    <source>
        <strain evidence="2">cv. PW_Plant_1</strain>
    </source>
</reference>
<organism evidence="1 2">
    <name type="scientific">Diphasiastrum complanatum</name>
    <name type="common">Issler's clubmoss</name>
    <name type="synonym">Lycopodium complanatum</name>
    <dbReference type="NCBI Taxonomy" id="34168"/>
    <lineage>
        <taxon>Eukaryota</taxon>
        <taxon>Viridiplantae</taxon>
        <taxon>Streptophyta</taxon>
        <taxon>Embryophyta</taxon>
        <taxon>Tracheophyta</taxon>
        <taxon>Lycopodiopsida</taxon>
        <taxon>Lycopodiales</taxon>
        <taxon>Lycopodiaceae</taxon>
        <taxon>Lycopodioideae</taxon>
        <taxon>Diphasiastrum</taxon>
    </lineage>
</organism>
<comment type="caution">
    <text evidence="1">The sequence shown here is derived from an EMBL/GenBank/DDBJ whole genome shotgun (WGS) entry which is preliminary data.</text>
</comment>
<dbReference type="Proteomes" id="UP001162992">
    <property type="component" value="Chromosome 12"/>
</dbReference>
<evidence type="ECO:0000313" key="1">
    <source>
        <dbReference type="EMBL" id="KAJ7536131.1"/>
    </source>
</evidence>
<name>A0ACC2C299_DIPCM</name>
<accession>A0ACC2C299</accession>
<sequence>MEVGSMAGGGVSQAMSLSTGCALPLKGWRWPGFKRAPSRCGWARLPRRAGLQVRAVDTAEDCNDEDCAPAKEVGKISGEWLAEEKTKVVGTYPPLARQTKTWTGYVEKDTAGQTNIYSVEPTVYVAESAYSSGSAGSSAEGSENNLAIAAGLGLVAVASASSILLAVGKNMPENPRTTTYSGPPLSYYIQKFGPTKTIEASLPSVSDQSVISASFVDVRDENSSDVTDTVKASISNELDSSTTGSDVPESIPALNSESEVPAKTRESTDGYR</sequence>